<keyword evidence="5" id="KW-1185">Reference proteome</keyword>
<dbReference type="EMBL" id="JACIGK010000030">
    <property type="protein sequence ID" value="MBB4267598.1"/>
    <property type="molecule type" value="Genomic_DNA"/>
</dbReference>
<reference evidence="4 5" key="1">
    <citation type="submission" date="2020-08" db="EMBL/GenBank/DDBJ databases">
        <title>Genome sequencing of Purple Non-Sulfur Bacteria from various extreme environments.</title>
        <authorList>
            <person name="Mayer M."/>
        </authorList>
    </citation>
    <scope>NUCLEOTIDE SEQUENCE [LARGE SCALE GENOMIC DNA]</scope>
    <source>
        <strain evidence="4 5">JA131</strain>
    </source>
</reference>
<dbReference type="NCBIfam" id="TIGR01554">
    <property type="entry name" value="major_cap_HK97"/>
    <property type="match status" value="1"/>
</dbReference>
<dbReference type="Gene3D" id="3.30.2320.10">
    <property type="entry name" value="hypothetical protein PF0899 domain"/>
    <property type="match status" value="1"/>
</dbReference>
<name>A0A7W6RGU3_9PROT</name>
<feature type="compositionally biased region" description="Basic and acidic residues" evidence="2">
    <location>
        <begin position="49"/>
        <end position="74"/>
    </location>
</feature>
<organism evidence="4 5">
    <name type="scientific">Roseospira visakhapatnamensis</name>
    <dbReference type="NCBI Taxonomy" id="390880"/>
    <lineage>
        <taxon>Bacteria</taxon>
        <taxon>Pseudomonadati</taxon>
        <taxon>Pseudomonadota</taxon>
        <taxon>Alphaproteobacteria</taxon>
        <taxon>Rhodospirillales</taxon>
        <taxon>Rhodospirillaceae</taxon>
        <taxon>Roseospira</taxon>
    </lineage>
</organism>
<accession>A0A7W6RGU3</accession>
<evidence type="ECO:0000256" key="1">
    <source>
        <dbReference type="ARBA" id="ARBA00004328"/>
    </source>
</evidence>
<dbReference type="SUPFAM" id="SSF56563">
    <property type="entry name" value="Major capsid protein gp5"/>
    <property type="match status" value="1"/>
</dbReference>
<evidence type="ECO:0000313" key="5">
    <source>
        <dbReference type="Proteomes" id="UP000554286"/>
    </source>
</evidence>
<dbReference type="AlphaFoldDB" id="A0A7W6RGU3"/>
<comment type="subcellular location">
    <subcellularLocation>
        <location evidence="1">Virion</location>
    </subcellularLocation>
</comment>
<evidence type="ECO:0000313" key="4">
    <source>
        <dbReference type="EMBL" id="MBB4267598.1"/>
    </source>
</evidence>
<gene>
    <name evidence="4" type="ORF">GGD89_003245</name>
</gene>
<dbReference type="InterPro" id="IPR054612">
    <property type="entry name" value="Phage_capsid-like_C"/>
</dbReference>
<comment type="caution">
    <text evidence="4">The sequence shown here is derived from an EMBL/GenBank/DDBJ whole genome shotgun (WGS) entry which is preliminary data.</text>
</comment>
<dbReference type="Gene3D" id="3.30.2400.10">
    <property type="entry name" value="Major capsid protein gp5"/>
    <property type="match status" value="1"/>
</dbReference>
<evidence type="ECO:0000256" key="2">
    <source>
        <dbReference type="SAM" id="MobiDB-lite"/>
    </source>
</evidence>
<proteinExistence type="predicted"/>
<feature type="region of interest" description="Disordered" evidence="2">
    <location>
        <begin position="49"/>
        <end position="96"/>
    </location>
</feature>
<dbReference type="RefSeq" id="WP_184047244.1">
    <property type="nucleotide sequence ID" value="NZ_JACIGK010000030.1"/>
</dbReference>
<sequence>MSTRLKDLREKRGRIVTDMRGLLDAAGGESRDLTAEEQERYDALFADQERLGEQISREERQQALDRRMAEEAVRSEQAPVHPAPESREDRANPTPDGAYRAAFARFLRGGTGALAGEELRALQAGADVDGGYLVPPQQFVTELIKAVDDQVVMRGLARTFQVPQAASLGAPSLDADPADADWTTELATGGEDTAMKVGKRELRPHPLAKRIKVSQQLLRQALIGPEALVMGRLAYKFAVTQEKAFLTGSGAGRPLGVFTASDNGISTSRDVATGNTATEIRFDGLIEAKFALKGQYWPRARWIFHRDAVKQITKLKDGEGQYIWRQSVREGEPDTLLGLPMTLSEWAPNTFTTGLYVGLLGDFQHYWIVDALSMQVQRLNELYAETNQVGFIGRLETDGAPVLEEAFVRVTLA</sequence>
<dbReference type="Proteomes" id="UP000554286">
    <property type="component" value="Unassembled WGS sequence"/>
</dbReference>
<dbReference type="InterPro" id="IPR024455">
    <property type="entry name" value="Phage_capsid"/>
</dbReference>
<dbReference type="Pfam" id="PF05065">
    <property type="entry name" value="Phage_capsid"/>
    <property type="match status" value="1"/>
</dbReference>
<feature type="domain" description="Phage capsid-like C-terminal" evidence="3">
    <location>
        <begin position="130"/>
        <end position="410"/>
    </location>
</feature>
<protein>
    <submittedName>
        <fullName evidence="4">HK97 family phage major capsid protein</fullName>
    </submittedName>
</protein>
<evidence type="ECO:0000259" key="3">
    <source>
        <dbReference type="Pfam" id="PF05065"/>
    </source>
</evidence>